<keyword evidence="3" id="KW-1185">Reference proteome</keyword>
<evidence type="ECO:0000313" key="2">
    <source>
        <dbReference type="EMBL" id="KAJ1117864.1"/>
    </source>
</evidence>
<dbReference type="Proteomes" id="UP001066276">
    <property type="component" value="Chromosome 8"/>
</dbReference>
<keyword evidence="1" id="KW-0175">Coiled coil</keyword>
<evidence type="ECO:0000256" key="1">
    <source>
        <dbReference type="SAM" id="Coils"/>
    </source>
</evidence>
<protein>
    <submittedName>
        <fullName evidence="2">Uncharacterized protein</fullName>
    </submittedName>
</protein>
<organism evidence="2 3">
    <name type="scientific">Pleurodeles waltl</name>
    <name type="common">Iberian ribbed newt</name>
    <dbReference type="NCBI Taxonomy" id="8319"/>
    <lineage>
        <taxon>Eukaryota</taxon>
        <taxon>Metazoa</taxon>
        <taxon>Chordata</taxon>
        <taxon>Craniata</taxon>
        <taxon>Vertebrata</taxon>
        <taxon>Euteleostomi</taxon>
        <taxon>Amphibia</taxon>
        <taxon>Batrachia</taxon>
        <taxon>Caudata</taxon>
        <taxon>Salamandroidea</taxon>
        <taxon>Salamandridae</taxon>
        <taxon>Pleurodelinae</taxon>
        <taxon>Pleurodeles</taxon>
    </lineage>
</organism>
<sequence length="425" mass="47259">MKTNPPGGDTVKPTRVDLISAIQGLRSALEQQIDTVSIDLNLLQADFCKVLEKVGTAETNIGSLQEDMASLKKQMTTVCTEVDEFGSWRFPSEILQEPVGKDTLTQLLTEYMEHNWQSTHSRTTEWEACKMVLPGGCMGFTCGVRKTLQAEMTDREDVLAAFQRGVGQRLNAQGEEANLLRQLIERNPRGGEATTQHDIVAVFRDHLEGLYENPGDPDLDGLGEYLMEVCLPQLSELGVEALEADITLDEVMEAIKSLPLGRSPGSDGFTEGLIAMIPKSETATSDPAAYSLITMINLDVKVLAKLLAVRLATEVGAVRVEQTPVQCLLGDVKRKKGKEMRWQFVQLAPVLAKQRVAITWMGARGPDVRRLRTYVKEWVLAEEICLKRARRDEHLEGDMRAWQEMIESIAELEDTGQEDSLSTQE</sequence>
<evidence type="ECO:0000313" key="3">
    <source>
        <dbReference type="Proteomes" id="UP001066276"/>
    </source>
</evidence>
<name>A0AAV7NS60_PLEWA</name>
<reference evidence="2" key="1">
    <citation type="journal article" date="2022" name="bioRxiv">
        <title>Sequencing and chromosome-scale assembly of the giantPleurodeles waltlgenome.</title>
        <authorList>
            <person name="Brown T."/>
            <person name="Elewa A."/>
            <person name="Iarovenko S."/>
            <person name="Subramanian E."/>
            <person name="Araus A.J."/>
            <person name="Petzold A."/>
            <person name="Susuki M."/>
            <person name="Suzuki K.-i.T."/>
            <person name="Hayashi T."/>
            <person name="Toyoda A."/>
            <person name="Oliveira C."/>
            <person name="Osipova E."/>
            <person name="Leigh N.D."/>
            <person name="Simon A."/>
            <person name="Yun M.H."/>
        </authorList>
    </citation>
    <scope>NUCLEOTIDE SEQUENCE</scope>
    <source>
        <strain evidence="2">20211129_DDA</strain>
        <tissue evidence="2">Liver</tissue>
    </source>
</reference>
<feature type="coiled-coil region" evidence="1">
    <location>
        <begin position="26"/>
        <end position="74"/>
    </location>
</feature>
<accession>A0AAV7NS60</accession>
<comment type="caution">
    <text evidence="2">The sequence shown here is derived from an EMBL/GenBank/DDBJ whole genome shotgun (WGS) entry which is preliminary data.</text>
</comment>
<dbReference type="EMBL" id="JANPWB010000012">
    <property type="protein sequence ID" value="KAJ1117864.1"/>
    <property type="molecule type" value="Genomic_DNA"/>
</dbReference>
<proteinExistence type="predicted"/>
<gene>
    <name evidence="2" type="ORF">NDU88_006060</name>
</gene>
<dbReference type="AlphaFoldDB" id="A0AAV7NS60"/>